<organism evidence="2 3">
    <name type="scientific">Acanthosepion pharaonis</name>
    <name type="common">Pharaoh cuttlefish</name>
    <name type="synonym">Sepia pharaonis</name>
    <dbReference type="NCBI Taxonomy" id="158019"/>
    <lineage>
        <taxon>Eukaryota</taxon>
        <taxon>Metazoa</taxon>
        <taxon>Spiralia</taxon>
        <taxon>Lophotrochozoa</taxon>
        <taxon>Mollusca</taxon>
        <taxon>Cephalopoda</taxon>
        <taxon>Coleoidea</taxon>
        <taxon>Decapodiformes</taxon>
        <taxon>Sepiida</taxon>
        <taxon>Sepiina</taxon>
        <taxon>Sepiidae</taxon>
        <taxon>Acanthosepion</taxon>
    </lineage>
</organism>
<protein>
    <submittedName>
        <fullName evidence="2">Uncharacterized protein</fullName>
    </submittedName>
</protein>
<gene>
    <name evidence="2" type="ORF">SPHA_18080</name>
</gene>
<proteinExistence type="predicted"/>
<keyword evidence="1" id="KW-0812">Transmembrane</keyword>
<reference evidence="2" key="1">
    <citation type="submission" date="2021-01" db="EMBL/GenBank/DDBJ databases">
        <authorList>
            <person name="Li R."/>
            <person name="Bekaert M."/>
        </authorList>
    </citation>
    <scope>NUCLEOTIDE SEQUENCE</scope>
    <source>
        <strain evidence="2">Farmed</strain>
    </source>
</reference>
<dbReference type="AlphaFoldDB" id="A0A812BIN3"/>
<dbReference type="EMBL" id="CAHIKZ030000648">
    <property type="protein sequence ID" value="CAE1231363.1"/>
    <property type="molecule type" value="Genomic_DNA"/>
</dbReference>
<keyword evidence="1" id="KW-1133">Transmembrane helix</keyword>
<name>A0A812BIN3_ACAPH</name>
<comment type="caution">
    <text evidence="2">The sequence shown here is derived from an EMBL/GenBank/DDBJ whole genome shotgun (WGS) entry which is preliminary data.</text>
</comment>
<evidence type="ECO:0000313" key="3">
    <source>
        <dbReference type="Proteomes" id="UP000597762"/>
    </source>
</evidence>
<evidence type="ECO:0000256" key="1">
    <source>
        <dbReference type="SAM" id="Phobius"/>
    </source>
</evidence>
<evidence type="ECO:0000313" key="2">
    <source>
        <dbReference type="EMBL" id="CAE1231363.1"/>
    </source>
</evidence>
<keyword evidence="1" id="KW-0472">Membrane</keyword>
<accession>A0A812BIN3</accession>
<keyword evidence="3" id="KW-1185">Reference proteome</keyword>
<feature type="transmembrane region" description="Helical" evidence="1">
    <location>
        <begin position="105"/>
        <end position="134"/>
    </location>
</feature>
<sequence length="163" mass="18768">MALHNLPSLVAPNKLCHSVISHKPYSAIHLVKLTKNVMHCFPLSILPHMYQIFQAILPHYAPQKPQLSLLDAFPLACFSFISLLFFLSFSFFLFLYIPFFFLHCLLFSVSLFLFHFIFFFPYIALSSIFSLLLFSFSSNLLLLKPNNVFGTYCKSSLVDIQIS</sequence>
<dbReference type="Proteomes" id="UP000597762">
    <property type="component" value="Unassembled WGS sequence"/>
</dbReference>
<feature type="transmembrane region" description="Helical" evidence="1">
    <location>
        <begin position="72"/>
        <end position="99"/>
    </location>
</feature>